<keyword evidence="2" id="KW-1185">Reference proteome</keyword>
<dbReference type="EMBL" id="JANFXK010000253">
    <property type="protein sequence ID" value="MCQ4638792.1"/>
    <property type="molecule type" value="Genomic_DNA"/>
</dbReference>
<dbReference type="Proteomes" id="UP001524502">
    <property type="component" value="Unassembled WGS sequence"/>
</dbReference>
<evidence type="ECO:0000313" key="1">
    <source>
        <dbReference type="EMBL" id="MCQ4638792.1"/>
    </source>
</evidence>
<accession>A0ABT1RUB9</accession>
<organism evidence="1 2">
    <name type="scientific">Anaerovorax odorimutans</name>
    <dbReference type="NCBI Taxonomy" id="109327"/>
    <lineage>
        <taxon>Bacteria</taxon>
        <taxon>Bacillati</taxon>
        <taxon>Bacillota</taxon>
        <taxon>Clostridia</taxon>
        <taxon>Peptostreptococcales</taxon>
        <taxon>Anaerovoracaceae</taxon>
        <taxon>Anaerovorax</taxon>
    </lineage>
</organism>
<reference evidence="1 2" key="1">
    <citation type="submission" date="2022-06" db="EMBL/GenBank/DDBJ databases">
        <title>Isolation of gut microbiota from human fecal samples.</title>
        <authorList>
            <person name="Pamer E.G."/>
            <person name="Barat B."/>
            <person name="Waligurski E."/>
            <person name="Medina S."/>
            <person name="Paddock L."/>
            <person name="Mostad J."/>
        </authorList>
    </citation>
    <scope>NUCLEOTIDE SEQUENCE [LARGE SCALE GENOMIC DNA]</scope>
    <source>
        <strain evidence="1 2">SL.3.17</strain>
    </source>
</reference>
<comment type="caution">
    <text evidence="1">The sequence shown here is derived from an EMBL/GenBank/DDBJ whole genome shotgun (WGS) entry which is preliminary data.</text>
</comment>
<feature type="non-terminal residue" evidence="1">
    <location>
        <position position="1"/>
    </location>
</feature>
<protein>
    <submittedName>
        <fullName evidence="1">IS481 family transposase</fullName>
    </submittedName>
</protein>
<sequence>NQHTPEEIKLIQDMRRRNPHSGLVVFWVKLMQRGYKRSIPGLYRFLKKQGILAQKLPNPKYIPKPYEQMKYPG</sequence>
<name>A0ABT1RUB9_9FIRM</name>
<feature type="non-terminal residue" evidence="1">
    <location>
        <position position="73"/>
    </location>
</feature>
<gene>
    <name evidence="1" type="ORF">NE619_18875</name>
</gene>
<evidence type="ECO:0000313" key="2">
    <source>
        <dbReference type="Proteomes" id="UP001524502"/>
    </source>
</evidence>
<proteinExistence type="predicted"/>